<keyword evidence="3" id="KW-1185">Reference proteome</keyword>
<protein>
    <submittedName>
        <fullName evidence="2">Uncharacterized protein</fullName>
    </submittedName>
</protein>
<dbReference type="Proteomes" id="UP000308652">
    <property type="component" value="Unassembled WGS sequence"/>
</dbReference>
<accession>A0A5C3LHM0</accession>
<dbReference type="AlphaFoldDB" id="A0A5C3LHM0"/>
<organism evidence="2 3">
    <name type="scientific">Crucibulum laeve</name>
    <dbReference type="NCBI Taxonomy" id="68775"/>
    <lineage>
        <taxon>Eukaryota</taxon>
        <taxon>Fungi</taxon>
        <taxon>Dikarya</taxon>
        <taxon>Basidiomycota</taxon>
        <taxon>Agaricomycotina</taxon>
        <taxon>Agaricomycetes</taxon>
        <taxon>Agaricomycetidae</taxon>
        <taxon>Agaricales</taxon>
        <taxon>Agaricineae</taxon>
        <taxon>Nidulariaceae</taxon>
        <taxon>Crucibulum</taxon>
    </lineage>
</organism>
<sequence>MRALAALKLRVEPPALALIAGVVGVGAGVEVAIGVLATVASKVQAVPHHLFALAYAPLCTFALHVNDFLLICSVSFCHNVFTLRNTVLVADGYCKEDVVLHANKHALGYSIARPSYPLALIHPKNSTPDLPQTLTLDCHPSHHNIKSHLDSFHGLSSPVYSFLGVGFAEAPQAYLSGLRTQANAANVQDVQRLR</sequence>
<keyword evidence="1" id="KW-1133">Transmembrane helix</keyword>
<name>A0A5C3LHM0_9AGAR</name>
<dbReference type="EMBL" id="ML213683">
    <property type="protein sequence ID" value="TFK32182.1"/>
    <property type="molecule type" value="Genomic_DNA"/>
</dbReference>
<reference evidence="2 3" key="1">
    <citation type="journal article" date="2019" name="Nat. Ecol. Evol.">
        <title>Megaphylogeny resolves global patterns of mushroom evolution.</title>
        <authorList>
            <person name="Varga T."/>
            <person name="Krizsan K."/>
            <person name="Foldi C."/>
            <person name="Dima B."/>
            <person name="Sanchez-Garcia M."/>
            <person name="Sanchez-Ramirez S."/>
            <person name="Szollosi G.J."/>
            <person name="Szarkandi J.G."/>
            <person name="Papp V."/>
            <person name="Albert L."/>
            <person name="Andreopoulos W."/>
            <person name="Angelini C."/>
            <person name="Antonin V."/>
            <person name="Barry K.W."/>
            <person name="Bougher N.L."/>
            <person name="Buchanan P."/>
            <person name="Buyck B."/>
            <person name="Bense V."/>
            <person name="Catcheside P."/>
            <person name="Chovatia M."/>
            <person name="Cooper J."/>
            <person name="Damon W."/>
            <person name="Desjardin D."/>
            <person name="Finy P."/>
            <person name="Geml J."/>
            <person name="Haridas S."/>
            <person name="Hughes K."/>
            <person name="Justo A."/>
            <person name="Karasinski D."/>
            <person name="Kautmanova I."/>
            <person name="Kiss B."/>
            <person name="Kocsube S."/>
            <person name="Kotiranta H."/>
            <person name="LaButti K.M."/>
            <person name="Lechner B.E."/>
            <person name="Liimatainen K."/>
            <person name="Lipzen A."/>
            <person name="Lukacs Z."/>
            <person name="Mihaltcheva S."/>
            <person name="Morgado L.N."/>
            <person name="Niskanen T."/>
            <person name="Noordeloos M.E."/>
            <person name="Ohm R.A."/>
            <person name="Ortiz-Santana B."/>
            <person name="Ovrebo C."/>
            <person name="Racz N."/>
            <person name="Riley R."/>
            <person name="Savchenko A."/>
            <person name="Shiryaev A."/>
            <person name="Soop K."/>
            <person name="Spirin V."/>
            <person name="Szebenyi C."/>
            <person name="Tomsovsky M."/>
            <person name="Tulloss R.E."/>
            <person name="Uehling J."/>
            <person name="Grigoriev I.V."/>
            <person name="Vagvolgyi C."/>
            <person name="Papp T."/>
            <person name="Martin F.M."/>
            <person name="Miettinen O."/>
            <person name="Hibbett D.S."/>
            <person name="Nagy L.G."/>
        </authorList>
    </citation>
    <scope>NUCLEOTIDE SEQUENCE [LARGE SCALE GENOMIC DNA]</scope>
    <source>
        <strain evidence="2 3">CBS 166.37</strain>
    </source>
</reference>
<keyword evidence="1" id="KW-0812">Transmembrane</keyword>
<keyword evidence="1" id="KW-0472">Membrane</keyword>
<feature type="transmembrane region" description="Helical" evidence="1">
    <location>
        <begin position="15"/>
        <end position="40"/>
    </location>
</feature>
<evidence type="ECO:0000256" key="1">
    <source>
        <dbReference type="SAM" id="Phobius"/>
    </source>
</evidence>
<gene>
    <name evidence="2" type="ORF">BDQ12DRAFT_739541</name>
</gene>
<evidence type="ECO:0000313" key="3">
    <source>
        <dbReference type="Proteomes" id="UP000308652"/>
    </source>
</evidence>
<feature type="transmembrane region" description="Helical" evidence="1">
    <location>
        <begin position="52"/>
        <end position="76"/>
    </location>
</feature>
<evidence type="ECO:0000313" key="2">
    <source>
        <dbReference type="EMBL" id="TFK32182.1"/>
    </source>
</evidence>
<proteinExistence type="predicted"/>